<keyword evidence="5 7" id="KW-0408">Iron</keyword>
<dbReference type="SFLD" id="SFLDS00032">
    <property type="entry name" value="Radical_SAM_3-amino-3-carboxyp"/>
    <property type="match status" value="1"/>
</dbReference>
<keyword evidence="6 7" id="KW-0411">Iron-sulfur</keyword>
<dbReference type="EMBL" id="CAJPDQ010000030">
    <property type="protein sequence ID" value="CAF9928553.1"/>
    <property type="molecule type" value="Genomic_DNA"/>
</dbReference>
<dbReference type="InterPro" id="IPR042263">
    <property type="entry name" value="DPH1/DPH2_1"/>
</dbReference>
<evidence type="ECO:0000256" key="6">
    <source>
        <dbReference type="ARBA" id="ARBA00023014"/>
    </source>
</evidence>
<proteinExistence type="inferred from homology"/>
<dbReference type="GO" id="GO:0017183">
    <property type="term" value="P:protein histidyl modification to diphthamide"/>
    <property type="evidence" value="ECO:0007669"/>
    <property type="project" value="UniProtKB-UniPathway"/>
</dbReference>
<feature type="compositionally biased region" description="Polar residues" evidence="8">
    <location>
        <begin position="1"/>
        <end position="30"/>
    </location>
</feature>
<feature type="region of interest" description="Disordered" evidence="8">
    <location>
        <begin position="1"/>
        <end position="34"/>
    </location>
</feature>
<evidence type="ECO:0000256" key="3">
    <source>
        <dbReference type="ARBA" id="ARBA00006179"/>
    </source>
</evidence>
<dbReference type="InterPro" id="IPR016435">
    <property type="entry name" value="DPH1/DPH2"/>
</dbReference>
<dbReference type="GO" id="GO:0051536">
    <property type="term" value="F:iron-sulfur cluster binding"/>
    <property type="evidence" value="ECO:0007669"/>
    <property type="project" value="UniProtKB-KW"/>
</dbReference>
<dbReference type="NCBIfam" id="TIGR00272">
    <property type="entry name" value="DPH2"/>
    <property type="match status" value="1"/>
</dbReference>
<dbReference type="NCBIfam" id="TIGR00322">
    <property type="entry name" value="diphth2_R"/>
    <property type="match status" value="1"/>
</dbReference>
<dbReference type="Gene3D" id="3.40.50.11840">
    <property type="entry name" value="Diphthamide synthesis DPH1/DPH2 domain 1"/>
    <property type="match status" value="1"/>
</dbReference>
<comment type="pathway">
    <text evidence="2 7">Protein modification; peptidyl-diphthamide biosynthesis.</text>
</comment>
<comment type="similarity">
    <text evidence="3 7">Belongs to the DPH1/DPH2 family. DPH2 subfamily.</text>
</comment>
<dbReference type="SFLD" id="SFLDG01121">
    <property type="entry name" value="Diphthamide_biosynthesis"/>
    <property type="match status" value="1"/>
</dbReference>
<protein>
    <recommendedName>
        <fullName evidence="7">2-(3-amino-3-carboxypropyl)histidine synthase subunit 2</fullName>
    </recommendedName>
</protein>
<reference evidence="9" key="1">
    <citation type="submission" date="2021-03" db="EMBL/GenBank/DDBJ databases">
        <authorList>
            <person name="Tagirdzhanova G."/>
        </authorList>
    </citation>
    <scope>NUCLEOTIDE SEQUENCE</scope>
</reference>
<evidence type="ECO:0000256" key="8">
    <source>
        <dbReference type="SAM" id="MobiDB-lite"/>
    </source>
</evidence>
<dbReference type="Pfam" id="PF01866">
    <property type="entry name" value="Diphthamide_syn"/>
    <property type="match status" value="1"/>
</dbReference>
<feature type="compositionally biased region" description="Acidic residues" evidence="8">
    <location>
        <begin position="459"/>
        <end position="476"/>
    </location>
</feature>
<dbReference type="SFLD" id="SFLDF00408">
    <property type="entry name" value="Diphthamide_biosynthesis_famil"/>
    <property type="match status" value="1"/>
</dbReference>
<evidence type="ECO:0000313" key="10">
    <source>
        <dbReference type="Proteomes" id="UP000664169"/>
    </source>
</evidence>
<dbReference type="PANTHER" id="PTHR10762">
    <property type="entry name" value="DIPHTHAMIDE BIOSYNTHESIS PROTEIN"/>
    <property type="match status" value="1"/>
</dbReference>
<accession>A0A8H3IR87</accession>
<dbReference type="Gene3D" id="3.40.50.11860">
    <property type="entry name" value="Diphthamide synthesis DPH1/DPH2 domain 3"/>
    <property type="match status" value="1"/>
</dbReference>
<evidence type="ECO:0000256" key="7">
    <source>
        <dbReference type="RuleBase" id="RU364133"/>
    </source>
</evidence>
<feature type="region of interest" description="Disordered" evidence="8">
    <location>
        <begin position="558"/>
        <end position="581"/>
    </location>
</feature>
<dbReference type="OrthoDB" id="449241at2759"/>
<dbReference type="GO" id="GO:0090560">
    <property type="term" value="F:2-(3-amino-3-carboxypropyl)histidine synthase activity"/>
    <property type="evidence" value="ECO:0007669"/>
    <property type="project" value="InterPro"/>
</dbReference>
<dbReference type="UniPathway" id="UPA00559"/>
<feature type="compositionally biased region" description="Polar residues" evidence="8">
    <location>
        <begin position="504"/>
        <end position="513"/>
    </location>
</feature>
<feature type="compositionally biased region" description="Low complexity" evidence="8">
    <location>
        <begin position="438"/>
        <end position="452"/>
    </location>
</feature>
<dbReference type="InterPro" id="IPR010014">
    <property type="entry name" value="DHP2"/>
</dbReference>
<name>A0A8H3IR87_9LECA</name>
<feature type="region of interest" description="Disordered" evidence="8">
    <location>
        <begin position="435"/>
        <end position="513"/>
    </location>
</feature>
<evidence type="ECO:0000313" key="9">
    <source>
        <dbReference type="EMBL" id="CAF9928553.1"/>
    </source>
</evidence>
<comment type="function">
    <text evidence="7">Required for the first step of diphthamide biosynthesis, a post-translational modification of histidine which occurs in elongation factor 2. DPH1 and DPH2 transfer a 3-amino-3-carboxypropyl (ACP) group from S-adenosyl-L-methionine (SAM) to a histidine residue, the reaction is assisted by a reduction system comprising DPH3 and a NADH-dependent reductase. Facilitates the reduction of the catalytic iron-sulfur cluster found in the DPH1 subunit.</text>
</comment>
<evidence type="ECO:0000256" key="1">
    <source>
        <dbReference type="ARBA" id="ARBA00001966"/>
    </source>
</evidence>
<gene>
    <name evidence="9" type="ORF">GOMPHAMPRED_005164</name>
</gene>
<dbReference type="FunFam" id="3.40.50.11860:FF:000001">
    <property type="entry name" value="2-(3-amino-3-carboxypropyl)histidine synthase subunit 2"/>
    <property type="match status" value="1"/>
</dbReference>
<comment type="cofactor">
    <cofactor evidence="1">
        <name>[4Fe-4S] cluster</name>
        <dbReference type="ChEBI" id="CHEBI:49883"/>
    </cofactor>
</comment>
<sequence>MQTTNGHDITTTEPSNYPMAESTTPSTAPILSTPDDNILLHPAPIIPSTASEQLSDADVITRYEISRTASELVVGGWLCIALQFPDSLLEHAVRVVELLKRELDKTPLKSSATNKPDSLDLGASMNDVSLVDRPGVRPPSRRLYILGDTSFGACCVDEIAAEHISAEVVVHYGRACLSPTARLPVIHVFTKKPLDHDTVVDMFVKTYPSKEAKVILMADTMFHNHIPTLYARLRDEKAYSNIYAPEIIHNPSSLLPNRTLPAHCQDNAVELKSYALFHISTPPTALLLTLSSRIGDIKIYLTDNTISTPIQASTTALLRRRYGLLTSLSTARIFGILINTLSISSYQHAAAKIAAQIASAGRKSYTFVVGKINAAKVANFAEVDGWVVVGCWESSLVEGDGFWKPIITPFELEIVLKGDNSRVWTGEWRGGFDDEQQRQQQSGDARQGSGSSNAGVQIDQEDGYDESEDDDDDESAPPEFDLRTGRYVSYSKPRSGQARRDKTLQSGRSTATSLVARNKGEMAVIGNEISPGAEFLRTQRTWRGLGSDIQIEYEEDGQEADTLMEEGRSGIARGYGNEASR</sequence>
<evidence type="ECO:0000256" key="2">
    <source>
        <dbReference type="ARBA" id="ARBA00005156"/>
    </source>
</evidence>
<dbReference type="Proteomes" id="UP000664169">
    <property type="component" value="Unassembled WGS sequence"/>
</dbReference>
<keyword evidence="4 7" id="KW-0479">Metal-binding</keyword>
<comment type="subcellular location">
    <subcellularLocation>
        <location evidence="7">Cytoplasm</location>
    </subcellularLocation>
</comment>
<evidence type="ECO:0000256" key="4">
    <source>
        <dbReference type="ARBA" id="ARBA00022723"/>
    </source>
</evidence>
<dbReference type="InterPro" id="IPR042265">
    <property type="entry name" value="DPH1/DPH2_3"/>
</dbReference>
<dbReference type="GO" id="GO:0005737">
    <property type="term" value="C:cytoplasm"/>
    <property type="evidence" value="ECO:0007669"/>
    <property type="project" value="UniProtKB-SubCell"/>
</dbReference>
<keyword evidence="10" id="KW-1185">Reference proteome</keyword>
<comment type="caution">
    <text evidence="9">The sequence shown here is derived from an EMBL/GenBank/DDBJ whole genome shotgun (WGS) entry which is preliminary data.</text>
</comment>
<dbReference type="GO" id="GO:0046872">
    <property type="term" value="F:metal ion binding"/>
    <property type="evidence" value="ECO:0007669"/>
    <property type="project" value="UniProtKB-KW"/>
</dbReference>
<evidence type="ECO:0000256" key="5">
    <source>
        <dbReference type="ARBA" id="ARBA00023004"/>
    </source>
</evidence>
<organism evidence="9 10">
    <name type="scientific">Gomphillus americanus</name>
    <dbReference type="NCBI Taxonomy" id="1940652"/>
    <lineage>
        <taxon>Eukaryota</taxon>
        <taxon>Fungi</taxon>
        <taxon>Dikarya</taxon>
        <taxon>Ascomycota</taxon>
        <taxon>Pezizomycotina</taxon>
        <taxon>Lecanoromycetes</taxon>
        <taxon>OSLEUM clade</taxon>
        <taxon>Ostropomycetidae</taxon>
        <taxon>Ostropales</taxon>
        <taxon>Graphidaceae</taxon>
        <taxon>Gomphilloideae</taxon>
        <taxon>Gomphillus</taxon>
    </lineage>
</organism>
<keyword evidence="7" id="KW-0963">Cytoplasm</keyword>
<dbReference type="PANTHER" id="PTHR10762:SF2">
    <property type="entry name" value="2-(3-AMINO-3-CARBOXYPROPYL)HISTIDINE SYNTHASE SUBUNIT 2"/>
    <property type="match status" value="1"/>
</dbReference>
<dbReference type="AlphaFoldDB" id="A0A8H3IR87"/>